<reference evidence="1 2" key="1">
    <citation type="submission" date="2021-02" db="EMBL/GenBank/DDBJ databases">
        <title>Plant Genome Project.</title>
        <authorList>
            <person name="Zhang R.-G."/>
        </authorList>
    </citation>
    <scope>NUCLEOTIDE SEQUENCE [LARGE SCALE GENOMIC DNA]</scope>
    <source>
        <tissue evidence="1">Leaves</tissue>
    </source>
</reference>
<sequence length="125" mass="14964">MDNRYMSFELKVATPFPGWNWMLKRELQSIGGLSYYIDSNGIVHIAGKIHPYLVIDILRKSGIHAVICKVYPGDNHYYRNKLPPLIHHGFNGYHGYYYNGYGYMPYPQQNWHHHHHHHYPIYPYY</sequence>
<evidence type="ECO:0000313" key="2">
    <source>
        <dbReference type="Proteomes" id="UP000827721"/>
    </source>
</evidence>
<keyword evidence="2" id="KW-1185">Reference proteome</keyword>
<organism evidence="1 2">
    <name type="scientific">Xanthoceras sorbifolium</name>
    <dbReference type="NCBI Taxonomy" id="99658"/>
    <lineage>
        <taxon>Eukaryota</taxon>
        <taxon>Viridiplantae</taxon>
        <taxon>Streptophyta</taxon>
        <taxon>Embryophyta</taxon>
        <taxon>Tracheophyta</taxon>
        <taxon>Spermatophyta</taxon>
        <taxon>Magnoliopsida</taxon>
        <taxon>eudicotyledons</taxon>
        <taxon>Gunneridae</taxon>
        <taxon>Pentapetalae</taxon>
        <taxon>rosids</taxon>
        <taxon>malvids</taxon>
        <taxon>Sapindales</taxon>
        <taxon>Sapindaceae</taxon>
        <taxon>Xanthoceroideae</taxon>
        <taxon>Xanthoceras</taxon>
    </lineage>
</organism>
<gene>
    <name evidence="1" type="ORF">JRO89_XS03G0336400</name>
</gene>
<evidence type="ECO:0000313" key="1">
    <source>
        <dbReference type="EMBL" id="KAH7574729.1"/>
    </source>
</evidence>
<accession>A0ABQ8IDI1</accession>
<name>A0ABQ8IDI1_9ROSI</name>
<evidence type="ECO:0008006" key="3">
    <source>
        <dbReference type="Google" id="ProtNLM"/>
    </source>
</evidence>
<proteinExistence type="predicted"/>
<dbReference type="Proteomes" id="UP000827721">
    <property type="component" value="Unassembled WGS sequence"/>
</dbReference>
<comment type="caution">
    <text evidence="1">The sequence shown here is derived from an EMBL/GenBank/DDBJ whole genome shotgun (WGS) entry which is preliminary data.</text>
</comment>
<dbReference type="EMBL" id="JAFEMO010000003">
    <property type="protein sequence ID" value="KAH7574729.1"/>
    <property type="molecule type" value="Genomic_DNA"/>
</dbReference>
<protein>
    <recommendedName>
        <fullName evidence="3">Homing endonuclease LAGLIDADG domain-containing protein</fullName>
    </recommendedName>
</protein>